<keyword evidence="4 6" id="KW-1133">Transmembrane helix</keyword>
<evidence type="ECO:0000313" key="8">
    <source>
        <dbReference type="EMBL" id="MXO61432.1"/>
    </source>
</evidence>
<dbReference type="Gene3D" id="1.20.1250.20">
    <property type="entry name" value="MFS general substrate transporter like domains"/>
    <property type="match status" value="1"/>
</dbReference>
<dbReference type="Proteomes" id="UP000445582">
    <property type="component" value="Unassembled WGS sequence"/>
</dbReference>
<keyword evidence="5 6" id="KW-0472">Membrane</keyword>
<keyword evidence="9" id="KW-1185">Reference proteome</keyword>
<dbReference type="PANTHER" id="PTHR23505:SF79">
    <property type="entry name" value="PROTEIN SPINSTER"/>
    <property type="match status" value="1"/>
</dbReference>
<dbReference type="PROSITE" id="PS50850">
    <property type="entry name" value="MFS"/>
    <property type="match status" value="1"/>
</dbReference>
<evidence type="ECO:0000256" key="5">
    <source>
        <dbReference type="ARBA" id="ARBA00023136"/>
    </source>
</evidence>
<feature type="transmembrane region" description="Helical" evidence="6">
    <location>
        <begin position="156"/>
        <end position="175"/>
    </location>
</feature>
<feature type="transmembrane region" description="Helical" evidence="6">
    <location>
        <begin position="235"/>
        <end position="260"/>
    </location>
</feature>
<dbReference type="InterPro" id="IPR011701">
    <property type="entry name" value="MFS"/>
</dbReference>
<reference evidence="8 9" key="1">
    <citation type="submission" date="2019-12" db="EMBL/GenBank/DDBJ databases">
        <title>Genomic-based taxomic classification of the family Erythrobacteraceae.</title>
        <authorList>
            <person name="Xu L."/>
        </authorList>
    </citation>
    <scope>NUCLEOTIDE SEQUENCE [LARGE SCALE GENOMIC DNA]</scope>
    <source>
        <strain evidence="8 9">MCCC 1A09965</strain>
    </source>
</reference>
<keyword evidence="3 6" id="KW-0812">Transmembrane</keyword>
<evidence type="ECO:0000256" key="2">
    <source>
        <dbReference type="ARBA" id="ARBA00022448"/>
    </source>
</evidence>
<feature type="domain" description="Major facilitator superfamily (MFS) profile" evidence="7">
    <location>
        <begin position="28"/>
        <end position="430"/>
    </location>
</feature>
<dbReference type="InterPro" id="IPR036259">
    <property type="entry name" value="MFS_trans_sf"/>
</dbReference>
<feature type="transmembrane region" description="Helical" evidence="6">
    <location>
        <begin position="365"/>
        <end position="389"/>
    </location>
</feature>
<evidence type="ECO:0000256" key="6">
    <source>
        <dbReference type="SAM" id="Phobius"/>
    </source>
</evidence>
<dbReference type="AlphaFoldDB" id="A0A844YBT1"/>
<dbReference type="Pfam" id="PF07690">
    <property type="entry name" value="MFS_1"/>
    <property type="match status" value="1"/>
</dbReference>
<gene>
    <name evidence="8" type="ORF">GRI48_00225</name>
</gene>
<protein>
    <submittedName>
        <fullName evidence="8">MFS transporter</fullName>
    </submittedName>
</protein>
<accession>A0A844YBT1</accession>
<feature type="transmembrane region" description="Helical" evidence="6">
    <location>
        <begin position="181"/>
        <end position="201"/>
    </location>
</feature>
<dbReference type="RefSeq" id="WP_160669694.1">
    <property type="nucleotide sequence ID" value="NZ_WTYN01000001.1"/>
</dbReference>
<feature type="transmembrane region" description="Helical" evidence="6">
    <location>
        <begin position="401"/>
        <end position="427"/>
    </location>
</feature>
<evidence type="ECO:0000313" key="9">
    <source>
        <dbReference type="Proteomes" id="UP000445582"/>
    </source>
</evidence>
<dbReference type="PANTHER" id="PTHR23505">
    <property type="entry name" value="SPINSTER"/>
    <property type="match status" value="1"/>
</dbReference>
<name>A0A844YBT1_9SPHN</name>
<proteinExistence type="predicted"/>
<dbReference type="InterPro" id="IPR020846">
    <property type="entry name" value="MFS_dom"/>
</dbReference>
<feature type="transmembrane region" description="Helical" evidence="6">
    <location>
        <begin position="95"/>
        <end position="121"/>
    </location>
</feature>
<dbReference type="SUPFAM" id="SSF103473">
    <property type="entry name" value="MFS general substrate transporter"/>
    <property type="match status" value="1"/>
</dbReference>
<dbReference type="GO" id="GO:0016020">
    <property type="term" value="C:membrane"/>
    <property type="evidence" value="ECO:0007669"/>
    <property type="project" value="UniProtKB-SubCell"/>
</dbReference>
<evidence type="ECO:0000259" key="7">
    <source>
        <dbReference type="PROSITE" id="PS50850"/>
    </source>
</evidence>
<evidence type="ECO:0000256" key="4">
    <source>
        <dbReference type="ARBA" id="ARBA00022989"/>
    </source>
</evidence>
<evidence type="ECO:0000256" key="1">
    <source>
        <dbReference type="ARBA" id="ARBA00004141"/>
    </source>
</evidence>
<feature type="transmembrane region" description="Helical" evidence="6">
    <location>
        <begin position="307"/>
        <end position="327"/>
    </location>
</feature>
<feature type="transmembrane region" description="Helical" evidence="6">
    <location>
        <begin position="333"/>
        <end position="353"/>
    </location>
</feature>
<sequence length="441" mass="47104">MPDPTTDPATVIKDASSPSREGGYRWYVLGLLTLTSLFSVADRLVFSILLEDIKAEFDFTDFELGLLGGLAFTATYVLIGFPAARLADRSIRKNIIASAITFWSLMTALCGAAVGFVTLFLARTGVGVGEGCSGPASQSLMADYFRRDELARAMGFLTWGATLGTVTGLMAGGLLAEAYGWRMAFVLMALPGVVLGAFLYFTVREPQRGRFAPAGSRIEQTSLKETVSSLLRNRVFMGLSVGWAVQIMIGYALAFWMAAVMLRNFDVSTADVAVYLGLAFLIGGIPGPVLGGFLTDWLTRYDERWRAWLPGVVSLLCVAPLTLSLYSSGFWQFLGFFAVAYGIYVASQAPIMSGVQNAVEPSQRGFAVAIALFFNNLVGQALGLAVIGWVSDWLAPTQGGFALSIAVLGVCLASGVIALGLFVWTAAQMRGSGYLDKMAAG</sequence>
<feature type="transmembrane region" description="Helical" evidence="6">
    <location>
        <begin position="26"/>
        <end position="50"/>
    </location>
</feature>
<comment type="caution">
    <text evidence="8">The sequence shown here is derived from an EMBL/GenBank/DDBJ whole genome shotgun (WGS) entry which is preliminary data.</text>
</comment>
<evidence type="ECO:0000256" key="3">
    <source>
        <dbReference type="ARBA" id="ARBA00022692"/>
    </source>
</evidence>
<organism evidence="8 9">
    <name type="scientific">Qipengyuania oceanensis</name>
    <dbReference type="NCBI Taxonomy" id="1463597"/>
    <lineage>
        <taxon>Bacteria</taxon>
        <taxon>Pseudomonadati</taxon>
        <taxon>Pseudomonadota</taxon>
        <taxon>Alphaproteobacteria</taxon>
        <taxon>Sphingomonadales</taxon>
        <taxon>Erythrobacteraceae</taxon>
        <taxon>Qipengyuania</taxon>
    </lineage>
</organism>
<comment type="subcellular location">
    <subcellularLocation>
        <location evidence="1">Membrane</location>
        <topology evidence="1">Multi-pass membrane protein</topology>
    </subcellularLocation>
</comment>
<keyword evidence="2" id="KW-0813">Transport</keyword>
<feature type="transmembrane region" description="Helical" evidence="6">
    <location>
        <begin position="272"/>
        <end position="295"/>
    </location>
</feature>
<dbReference type="GO" id="GO:0022857">
    <property type="term" value="F:transmembrane transporter activity"/>
    <property type="evidence" value="ECO:0007669"/>
    <property type="project" value="InterPro"/>
</dbReference>
<dbReference type="OrthoDB" id="7400989at2"/>
<feature type="transmembrane region" description="Helical" evidence="6">
    <location>
        <begin position="62"/>
        <end position="83"/>
    </location>
</feature>
<dbReference type="CDD" id="cd17328">
    <property type="entry name" value="MFS_spinster_like"/>
    <property type="match status" value="1"/>
</dbReference>
<dbReference type="InterPro" id="IPR044770">
    <property type="entry name" value="MFS_spinster-like"/>
</dbReference>
<dbReference type="EMBL" id="WTYN01000001">
    <property type="protein sequence ID" value="MXO61432.1"/>
    <property type="molecule type" value="Genomic_DNA"/>
</dbReference>